<reference evidence="2 3" key="1">
    <citation type="submission" date="2017-12" db="EMBL/GenBank/DDBJ databases">
        <title>Population genomics insights into the ecological differentiation and adaptive evolution in streptomycetes.</title>
        <authorList>
            <person name="Li Y."/>
            <person name="Huang Y."/>
        </authorList>
    </citation>
    <scope>NUCLEOTIDE SEQUENCE [LARGE SCALE GENOMIC DNA]</scope>
    <source>
        <strain evidence="2 3">FXJ.2339</strain>
    </source>
</reference>
<name>A0AB37XMU3_9ACTN</name>
<comment type="caution">
    <text evidence="2">The sequence shown here is derived from an EMBL/GenBank/DDBJ whole genome shotgun (WGS) entry which is preliminary data.</text>
</comment>
<evidence type="ECO:0000313" key="3">
    <source>
        <dbReference type="Proteomes" id="UP000292095"/>
    </source>
</evidence>
<organism evidence="2 3">
    <name type="scientific">Streptomyces albidoflavus</name>
    <dbReference type="NCBI Taxonomy" id="1886"/>
    <lineage>
        <taxon>Bacteria</taxon>
        <taxon>Bacillati</taxon>
        <taxon>Actinomycetota</taxon>
        <taxon>Actinomycetes</taxon>
        <taxon>Kitasatosporales</taxon>
        <taxon>Streptomycetaceae</taxon>
        <taxon>Streptomyces</taxon>
        <taxon>Streptomyces albidoflavus group</taxon>
    </lineage>
</organism>
<dbReference type="RefSeq" id="WP_129807617.1">
    <property type="nucleotide sequence ID" value="NZ_JAPEQJ010000002.1"/>
</dbReference>
<evidence type="ECO:0000256" key="1">
    <source>
        <dbReference type="SAM" id="MobiDB-lite"/>
    </source>
</evidence>
<gene>
    <name evidence="2" type="ORF">C0Q91_03175</name>
</gene>
<accession>A0AB37XMU3</accession>
<feature type="region of interest" description="Disordered" evidence="1">
    <location>
        <begin position="1"/>
        <end position="66"/>
    </location>
</feature>
<protein>
    <recommendedName>
        <fullName evidence="4">Integrase</fullName>
    </recommendedName>
</protein>
<dbReference type="EMBL" id="PKLK01000002">
    <property type="protein sequence ID" value="RZE45938.1"/>
    <property type="molecule type" value="Genomic_DNA"/>
</dbReference>
<feature type="compositionally biased region" description="Basic and acidic residues" evidence="1">
    <location>
        <begin position="1"/>
        <end position="13"/>
    </location>
</feature>
<evidence type="ECO:0000313" key="2">
    <source>
        <dbReference type="EMBL" id="RZE45938.1"/>
    </source>
</evidence>
<feature type="compositionally biased region" description="Basic residues" evidence="1">
    <location>
        <begin position="55"/>
        <end position="66"/>
    </location>
</feature>
<sequence>MSISTNRDREAVDRALAYPEPPASSLWHRHGPQQLRPLTAAQHRRNRELLAHAQHSPRSRSTKPAA</sequence>
<dbReference type="Proteomes" id="UP000292095">
    <property type="component" value="Unassembled WGS sequence"/>
</dbReference>
<proteinExistence type="predicted"/>
<dbReference type="AlphaFoldDB" id="A0AB37XMU3"/>
<evidence type="ECO:0008006" key="4">
    <source>
        <dbReference type="Google" id="ProtNLM"/>
    </source>
</evidence>